<dbReference type="Gene3D" id="1.20.120.160">
    <property type="entry name" value="HPT domain"/>
    <property type="match status" value="1"/>
</dbReference>
<gene>
    <name evidence="4" type="ORF">MNB_SV-4-65</name>
</gene>
<evidence type="ECO:0000256" key="2">
    <source>
        <dbReference type="SAM" id="Phobius"/>
    </source>
</evidence>
<dbReference type="InterPro" id="IPR036641">
    <property type="entry name" value="HPT_dom_sf"/>
</dbReference>
<feature type="domain" description="HPt" evidence="3">
    <location>
        <begin position="164"/>
        <end position="259"/>
    </location>
</feature>
<feature type="transmembrane region" description="Helical" evidence="2">
    <location>
        <begin position="6"/>
        <end position="22"/>
    </location>
</feature>
<name>A0A1W1E7T3_9ZZZZ</name>
<evidence type="ECO:0000313" key="4">
    <source>
        <dbReference type="EMBL" id="SFV89917.1"/>
    </source>
</evidence>
<evidence type="ECO:0000259" key="3">
    <source>
        <dbReference type="PROSITE" id="PS50894"/>
    </source>
</evidence>
<accession>A0A1W1E7T3</accession>
<dbReference type="SUPFAM" id="SSF47226">
    <property type="entry name" value="Histidine-containing phosphotransfer domain, HPT domain"/>
    <property type="match status" value="1"/>
</dbReference>
<keyword evidence="2" id="KW-0472">Membrane</keyword>
<feature type="compositionally biased region" description="Basic residues" evidence="1">
    <location>
        <begin position="33"/>
        <end position="51"/>
    </location>
</feature>
<keyword evidence="2" id="KW-0812">Transmembrane</keyword>
<reference evidence="4" key="1">
    <citation type="submission" date="2016-10" db="EMBL/GenBank/DDBJ databases">
        <authorList>
            <person name="de Groot N.N."/>
        </authorList>
    </citation>
    <scope>NUCLEOTIDE SEQUENCE</scope>
</reference>
<keyword evidence="2" id="KW-1133">Transmembrane helix</keyword>
<feature type="region of interest" description="Disordered" evidence="1">
    <location>
        <begin position="30"/>
        <end position="89"/>
    </location>
</feature>
<organism evidence="4">
    <name type="scientific">hydrothermal vent metagenome</name>
    <dbReference type="NCBI Taxonomy" id="652676"/>
    <lineage>
        <taxon>unclassified sequences</taxon>
        <taxon>metagenomes</taxon>
        <taxon>ecological metagenomes</taxon>
    </lineage>
</organism>
<dbReference type="EMBL" id="FPIB01000005">
    <property type="protein sequence ID" value="SFV89917.1"/>
    <property type="molecule type" value="Genomic_DNA"/>
</dbReference>
<protein>
    <submittedName>
        <fullName evidence="4">COG1565: Uncharacterized conserved protein</fullName>
    </submittedName>
</protein>
<dbReference type="AlphaFoldDB" id="A0A1W1E7T3"/>
<dbReference type="GO" id="GO:0000160">
    <property type="term" value="P:phosphorelay signal transduction system"/>
    <property type="evidence" value="ECO:0007669"/>
    <property type="project" value="InterPro"/>
</dbReference>
<sequence>MFVTVVIGIILLIIVSVIYIEYRNNQRYEAKRKAEKKSNRKLTPKVTKRKAPPLSKTHQRPTDTLKKQKSKPSVEPQKKKNVSYETKAEKSTTEFIKTKTVSPQAIQPAEQKKKTSAKQEAVLKEKVFEKELPKTETAPKTETRLPKCEYPDFNYNRLIEMGLSKEEALEFIQELIPQIGDQIPLIEEAMKIPDFYQMERLTHSIKGSSTTIGTGGVSDLLVDYNTYLKTGKELPVAQTYQKYLKIYFEKLKKQFPPKS</sequence>
<dbReference type="InterPro" id="IPR008207">
    <property type="entry name" value="Sig_transdc_His_kin_Hpt_dom"/>
</dbReference>
<evidence type="ECO:0000256" key="1">
    <source>
        <dbReference type="SAM" id="MobiDB-lite"/>
    </source>
</evidence>
<dbReference type="PROSITE" id="PS50894">
    <property type="entry name" value="HPT"/>
    <property type="match status" value="1"/>
</dbReference>
<proteinExistence type="predicted"/>